<dbReference type="HOGENOM" id="CLU_1943834_0_0_2"/>
<evidence type="ECO:0000313" key="1">
    <source>
        <dbReference type="EMBL" id="ADM27091.1"/>
    </source>
</evidence>
<dbReference type="BioCyc" id="IAGG583356:GHAH-254-MONOMER"/>
<reference evidence="1 2" key="1">
    <citation type="journal article" date="2010" name="Stand. Genomic Sci.">
        <title>Complete genome sequence of Ignisphaera aggregans type strain (AQ1.S1).</title>
        <authorList>
            <person name="Goker M."/>
            <person name="Held B."/>
            <person name="Lapidus A."/>
            <person name="Nolan M."/>
            <person name="Spring S."/>
            <person name="Yasawong M."/>
            <person name="Lucas S."/>
            <person name="Glavina Del Rio T."/>
            <person name="Tice H."/>
            <person name="Cheng J.F."/>
            <person name="Goodwin L."/>
            <person name="Tapia R."/>
            <person name="Pitluck S."/>
            <person name="Liolios K."/>
            <person name="Ivanova N."/>
            <person name="Mavromatis K."/>
            <person name="Mikhailova N."/>
            <person name="Pati A."/>
            <person name="Chen A."/>
            <person name="Palaniappan K."/>
            <person name="Brambilla E."/>
            <person name="Land M."/>
            <person name="Hauser L."/>
            <person name="Chang Y.J."/>
            <person name="Jeffries C.D."/>
            <person name="Brettin T."/>
            <person name="Detter J.C."/>
            <person name="Han C."/>
            <person name="Rohde M."/>
            <person name="Sikorski J."/>
            <person name="Woyke T."/>
            <person name="Bristow J."/>
            <person name="Eisen J.A."/>
            <person name="Markowitz V."/>
            <person name="Hugenholtz P."/>
            <person name="Kyrpides N.C."/>
            <person name="Klenk H.P."/>
        </authorList>
    </citation>
    <scope>NUCLEOTIDE SEQUENCE [LARGE SCALE GENOMIC DNA]</scope>
    <source>
        <strain evidence="2">DSM 17230 / JCM 13409 / AQ1.S1</strain>
    </source>
</reference>
<sequence length="129" mass="14613">MTVLSEQSTLQPETNIMPNHDLIELRNSIDAILKKIEEIVNSHNEVVQYINTIRTIMNIVNSLGNWRCSTCKFNNNGLCMGWKLSNDAVDSLRKTFGIDAVNEVEGTQRINIRKLSFIGALCPIYSSKR</sequence>
<dbReference type="KEGG" id="iag:Igag_0242"/>
<evidence type="ECO:0000313" key="2">
    <source>
        <dbReference type="Proteomes" id="UP000001304"/>
    </source>
</evidence>
<protein>
    <submittedName>
        <fullName evidence="1">Uncharacterized protein</fullName>
    </submittedName>
</protein>
<gene>
    <name evidence="1" type="ordered locus">Igag_0242</name>
</gene>
<proteinExistence type="predicted"/>
<dbReference type="Proteomes" id="UP000001304">
    <property type="component" value="Chromosome"/>
</dbReference>
<dbReference type="AlphaFoldDB" id="E0SQE1"/>
<accession>E0SQE1</accession>
<organism evidence="1 2">
    <name type="scientific">Ignisphaera aggregans (strain DSM 17230 / JCM 13409 / AQ1.S1)</name>
    <dbReference type="NCBI Taxonomy" id="583356"/>
    <lineage>
        <taxon>Archaea</taxon>
        <taxon>Thermoproteota</taxon>
        <taxon>Thermoprotei</taxon>
        <taxon>Desulfurococcales</taxon>
        <taxon>Desulfurococcaceae</taxon>
        <taxon>Ignisphaera</taxon>
    </lineage>
</organism>
<dbReference type="STRING" id="583356.Igag_0242"/>
<name>E0SQE1_IGNAA</name>
<keyword evidence="2" id="KW-1185">Reference proteome</keyword>
<dbReference type="EMBL" id="CP002098">
    <property type="protein sequence ID" value="ADM27091.1"/>
    <property type="molecule type" value="Genomic_DNA"/>
</dbReference>